<organism evidence="2 3">
    <name type="scientific">Anolis carolinensis</name>
    <name type="common">Green anole</name>
    <name type="synonym">American chameleon</name>
    <dbReference type="NCBI Taxonomy" id="28377"/>
    <lineage>
        <taxon>Eukaryota</taxon>
        <taxon>Metazoa</taxon>
        <taxon>Chordata</taxon>
        <taxon>Craniata</taxon>
        <taxon>Vertebrata</taxon>
        <taxon>Euteleostomi</taxon>
        <taxon>Lepidosauria</taxon>
        <taxon>Squamata</taxon>
        <taxon>Bifurcata</taxon>
        <taxon>Unidentata</taxon>
        <taxon>Episquamata</taxon>
        <taxon>Toxicofera</taxon>
        <taxon>Iguania</taxon>
        <taxon>Dactyloidae</taxon>
        <taxon>Anolis</taxon>
    </lineage>
</organism>
<dbReference type="InterPro" id="IPR031804">
    <property type="entry name" value="DUF4743"/>
</dbReference>
<keyword evidence="3" id="KW-1185">Reference proteome</keyword>
<dbReference type="Gene3D" id="3.90.79.10">
    <property type="entry name" value="Nucleoside Triphosphate Pyrophosphohydrolase"/>
    <property type="match status" value="1"/>
</dbReference>
<dbReference type="PANTHER" id="PTHR13622">
    <property type="entry name" value="THIAMIN PYROPHOSPHOKINASE"/>
    <property type="match status" value="1"/>
</dbReference>
<dbReference type="AlphaFoldDB" id="R4GBW4"/>
<dbReference type="eggNOG" id="KOG4313">
    <property type="taxonomic scope" value="Eukaryota"/>
</dbReference>
<reference evidence="2 3" key="1">
    <citation type="submission" date="2009-12" db="EMBL/GenBank/DDBJ databases">
        <title>The Genome Sequence of Anolis carolinensis (Green Anole Lizard).</title>
        <authorList>
            <consortium name="The Genome Sequencing Platform"/>
            <person name="Di Palma F."/>
            <person name="Alfoldi J."/>
            <person name="Heiman D."/>
            <person name="Young S."/>
            <person name="Grabherr M."/>
            <person name="Johnson J."/>
            <person name="Lander E.S."/>
            <person name="Lindblad-Toh K."/>
        </authorList>
    </citation>
    <scope>NUCLEOTIDE SEQUENCE [LARGE SCALE GENOMIC DNA]</scope>
    <source>
        <strain evidence="2 3">JBL SC #1</strain>
    </source>
</reference>
<dbReference type="Proteomes" id="UP000001646">
    <property type="component" value="Chromosome 2"/>
</dbReference>
<evidence type="ECO:0000313" key="3">
    <source>
        <dbReference type="Proteomes" id="UP000001646"/>
    </source>
</evidence>
<dbReference type="GeneTree" id="ENSGT00390000016016"/>
<feature type="domain" description="Nudix hydrolase" evidence="1">
    <location>
        <begin position="153"/>
        <end position="292"/>
    </location>
</feature>
<sequence>MAQRDWLEGGGSRGRVVMAAPGWSERVRELLTRMNSFHGAGSSKALCLPFMVAGQQVGHVPQAVARCLCQYPAVFSVSQGDEAPARVELSLQLASYEQRTSAVQGVLRDLRAQQAFPCLKEWREELYNVMPYFCDPPLFSMERAATPLFGVKCYGAHLNGYTWRNGQMHMWLARRALNKPTYPGLLDNLAAGGIASGLSVRETLVKECQEEACIPASLTALAKAVGTISYTYEGARGGIYPECQFVFDLELPEDFVPQVGDGEVQEFYLWPLDKVKEAIGSPDFKPNCSMVALDFLFRHSYILPDEGVWSETQNAGAEIVPTVSFWSAIDYSTHHNSGQLNESKTTVKLCLLVFDYTDIR</sequence>
<dbReference type="Bgee" id="ENSACAG00000028606">
    <property type="expression patterns" value="Expressed in kidney and 12 other cell types or tissues"/>
</dbReference>
<reference evidence="2" key="3">
    <citation type="submission" date="2025-09" db="UniProtKB">
        <authorList>
            <consortium name="Ensembl"/>
        </authorList>
    </citation>
    <scope>IDENTIFICATION</scope>
</reference>
<dbReference type="GO" id="GO:0044715">
    <property type="term" value="F:8-oxo-dGDP phosphatase activity"/>
    <property type="evidence" value="ECO:0000318"/>
    <property type="project" value="GO_Central"/>
</dbReference>
<evidence type="ECO:0000313" key="2">
    <source>
        <dbReference type="Ensembl" id="ENSACAP00000022808.2"/>
    </source>
</evidence>
<dbReference type="PANTHER" id="PTHR13622:SF8">
    <property type="entry name" value="THIAMIN PYROPHOSPHOKINASE 1"/>
    <property type="match status" value="1"/>
</dbReference>
<proteinExistence type="predicted"/>
<protein>
    <recommendedName>
        <fullName evidence="1">Nudix hydrolase domain-containing protein</fullName>
    </recommendedName>
</protein>
<accession>R4GBW4</accession>
<dbReference type="Ensembl" id="ENSACAT00000030226.2">
    <property type="protein sequence ID" value="ENSACAP00000022808.2"/>
    <property type="gene ID" value="ENSACAG00000028606.2"/>
</dbReference>
<dbReference type="InterPro" id="IPR000086">
    <property type="entry name" value="NUDIX_hydrolase_dom"/>
</dbReference>
<dbReference type="CDD" id="cd03676">
    <property type="entry name" value="NUDIX_Tnr3_like"/>
    <property type="match status" value="1"/>
</dbReference>
<dbReference type="STRING" id="28377.ENSACAP00000022808"/>
<dbReference type="Pfam" id="PF15916">
    <property type="entry name" value="DUF4743"/>
    <property type="match status" value="1"/>
</dbReference>
<name>R4GBW4_ANOCA</name>
<evidence type="ECO:0000259" key="1">
    <source>
        <dbReference type="PROSITE" id="PS51462"/>
    </source>
</evidence>
<dbReference type="InterPro" id="IPR015797">
    <property type="entry name" value="NUDIX_hydrolase-like_dom_sf"/>
</dbReference>
<gene>
    <name evidence="2" type="primary">LOC100564241</name>
</gene>
<dbReference type="HOGENOM" id="CLU_048013_1_0_1"/>
<dbReference type="FunFam" id="3.90.79.10:FF:000019">
    <property type="entry name" value="Thiamin pyrophosphokinase, putative"/>
    <property type="match status" value="1"/>
</dbReference>
<dbReference type="SUPFAM" id="SSF55811">
    <property type="entry name" value="Nudix"/>
    <property type="match status" value="1"/>
</dbReference>
<dbReference type="Pfam" id="PF00293">
    <property type="entry name" value="NUDIX"/>
    <property type="match status" value="1"/>
</dbReference>
<dbReference type="InParanoid" id="R4GBW4"/>
<reference evidence="2" key="2">
    <citation type="submission" date="2025-08" db="UniProtKB">
        <authorList>
            <consortium name="Ensembl"/>
        </authorList>
    </citation>
    <scope>IDENTIFICATION</scope>
</reference>
<dbReference type="PROSITE" id="PS51462">
    <property type="entry name" value="NUDIX"/>
    <property type="match status" value="1"/>
</dbReference>